<dbReference type="PANTHER" id="PTHR11243:SF14">
    <property type="entry name" value="AMYLOID BETA A4 PRECURSOR PROTEIN-BINDING FAMILY B MEMBER 1-INTERACTING PROTEIN"/>
    <property type="match status" value="1"/>
</dbReference>
<evidence type="ECO:0000256" key="7">
    <source>
        <dbReference type="ARBA" id="ARBA00038382"/>
    </source>
</evidence>
<dbReference type="SMART" id="SM00233">
    <property type="entry name" value="PH"/>
    <property type="match status" value="1"/>
</dbReference>
<name>A0AAV7BMG2_ENGPU</name>
<evidence type="ECO:0000259" key="11">
    <source>
        <dbReference type="PROSITE" id="PS50003"/>
    </source>
</evidence>
<evidence type="ECO:0000256" key="5">
    <source>
        <dbReference type="ARBA" id="ARBA00023136"/>
    </source>
</evidence>
<evidence type="ECO:0000256" key="8">
    <source>
        <dbReference type="ARBA" id="ARBA00040699"/>
    </source>
</evidence>
<dbReference type="SUPFAM" id="SSF54236">
    <property type="entry name" value="Ubiquitin-like"/>
    <property type="match status" value="1"/>
</dbReference>
<feature type="compositionally biased region" description="Pro residues" evidence="10">
    <location>
        <begin position="599"/>
        <end position="627"/>
    </location>
</feature>
<dbReference type="Pfam" id="PF21989">
    <property type="entry name" value="RA_2"/>
    <property type="match status" value="1"/>
</dbReference>
<dbReference type="InterPro" id="IPR011993">
    <property type="entry name" value="PH-like_dom_sf"/>
</dbReference>
<dbReference type="GO" id="GO:0005886">
    <property type="term" value="C:plasma membrane"/>
    <property type="evidence" value="ECO:0007669"/>
    <property type="project" value="UniProtKB-SubCell"/>
</dbReference>
<evidence type="ECO:0000256" key="2">
    <source>
        <dbReference type="ARBA" id="ARBA00004245"/>
    </source>
</evidence>
<dbReference type="InterPro" id="IPR001849">
    <property type="entry name" value="PH_domain"/>
</dbReference>
<gene>
    <name evidence="13" type="ORF">GDO81_012481</name>
</gene>
<evidence type="ECO:0000256" key="1">
    <source>
        <dbReference type="ARBA" id="ARBA00004202"/>
    </source>
</evidence>
<evidence type="ECO:0000256" key="9">
    <source>
        <dbReference type="ARBA" id="ARBA00042746"/>
    </source>
</evidence>
<dbReference type="Gene3D" id="2.30.29.30">
    <property type="entry name" value="Pleckstrin-homology domain (PH domain)/Phosphotyrosine-binding domain (PTB)"/>
    <property type="match status" value="1"/>
</dbReference>
<dbReference type="GO" id="GO:0005856">
    <property type="term" value="C:cytoskeleton"/>
    <property type="evidence" value="ECO:0007669"/>
    <property type="project" value="UniProtKB-SubCell"/>
</dbReference>
<evidence type="ECO:0000313" key="14">
    <source>
        <dbReference type="Proteomes" id="UP000824782"/>
    </source>
</evidence>
<dbReference type="Pfam" id="PF00169">
    <property type="entry name" value="PH"/>
    <property type="match status" value="1"/>
</dbReference>
<comment type="subcellular location">
    <subcellularLocation>
        <location evidence="1">Cell membrane</location>
        <topology evidence="1">Peripheral membrane protein</topology>
    </subcellularLocation>
    <subcellularLocation>
        <location evidence="2">Cytoplasm</location>
        <location evidence="2">Cytoskeleton</location>
    </subcellularLocation>
</comment>
<feature type="compositionally biased region" description="Basic and acidic residues" evidence="10">
    <location>
        <begin position="629"/>
        <end position="640"/>
    </location>
</feature>
<dbReference type="PRINTS" id="PR01217">
    <property type="entry name" value="PRICHEXTENSN"/>
</dbReference>
<sequence>MEQTCEEIDEMFSNLLGEMDLLTQSLGIENDPPMNAFNTDKEMNFSFGFKDLNESLNALEENDFDALIADLVANCEDDEPKVSSQSSSHTPLFPNADTLNNYYPNCDYLAAGSMDDLSSLPPPPPQSAWEMDLPPPPPDPEEPKPQEEEESKAKADKIKLALGKMKEAKVKKLIVKVHMTDSSTKTLMVDERQTVREILDNLFEKTHCDSTVEWCLYEENPELQIERFFEDHENIVEILSDWTRDSENKIYFVKKSEKYAVFKNPQNFYMARKGSADMKDMNEKNKVSLLEQSFCGASVVVPDLEGAFYLKEDGKKSWKKRYFLLRASGIYYVPKGKTKTSRDLACFIQFDNVNVYYGMQYKVKYKAPTDHCFVLKHPQIQKESQYIKYLCCDDPWVLHQWVTGIRIAKYGKTLYDNYKTALHKAGLASHWSPLGNVSAPGTTGKAQGNGQVPQNVTNVSSSFSDAWKLGEAAKGTQLNEISKSHVIKQPTPTLAKKPPPAPIRSSSAAPVPPLPTKAKADGNFPPPPPPQYFPPQDSQVDEDFLPPPPSDFFDIPPDFLPPPPPDSMSGYAPPPPDSMYGYAPPPPQIAAPTIGSTAAPPPPPPPPPPPSASTPPQLPVKKLPPNPPRRKDSTTSRSRELSANGNAGGQPDFMSDLMKALQKKRENTS</sequence>
<evidence type="ECO:0000259" key="12">
    <source>
        <dbReference type="PROSITE" id="PS50200"/>
    </source>
</evidence>
<dbReference type="InterPro" id="IPR039664">
    <property type="entry name" value="GRB/APBB1IP"/>
</dbReference>
<dbReference type="GO" id="GO:0005829">
    <property type="term" value="C:cytosol"/>
    <property type="evidence" value="ECO:0007669"/>
    <property type="project" value="TreeGrafter"/>
</dbReference>
<dbReference type="SUPFAM" id="SSF50729">
    <property type="entry name" value="PH domain-like"/>
    <property type="match status" value="1"/>
</dbReference>
<comment type="caution">
    <text evidence="13">The sequence shown here is derived from an EMBL/GenBank/DDBJ whole genome shotgun (WGS) entry which is preliminary data.</text>
</comment>
<dbReference type="Gene3D" id="3.10.20.90">
    <property type="entry name" value="Phosphatidylinositol 3-kinase Catalytic Subunit, Chain A, domain 1"/>
    <property type="match status" value="1"/>
</dbReference>
<proteinExistence type="inferred from homology"/>
<evidence type="ECO:0000256" key="6">
    <source>
        <dbReference type="ARBA" id="ARBA00023212"/>
    </source>
</evidence>
<evidence type="ECO:0000256" key="10">
    <source>
        <dbReference type="SAM" id="MobiDB-lite"/>
    </source>
</evidence>
<dbReference type="FunFam" id="3.10.20.90:FF:000124">
    <property type="entry name" value="amyloid beta A4 precursor protein-binding family B member 1-interacting protein-like"/>
    <property type="match status" value="1"/>
</dbReference>
<accession>A0AAV7BMG2</accession>
<evidence type="ECO:0000313" key="13">
    <source>
        <dbReference type="EMBL" id="KAG8573645.1"/>
    </source>
</evidence>
<dbReference type="AlphaFoldDB" id="A0AAV7BMG2"/>
<dbReference type="InterPro" id="IPR029071">
    <property type="entry name" value="Ubiquitin-like_domsf"/>
</dbReference>
<dbReference type="FunFam" id="2.30.29.30:FF:000048">
    <property type="entry name" value="Ras association (RalGDS/AF-6) and pleckstrin homology domains 1"/>
    <property type="match status" value="1"/>
</dbReference>
<dbReference type="CDD" id="cd01259">
    <property type="entry name" value="PH_APBB1IP"/>
    <property type="match status" value="1"/>
</dbReference>
<evidence type="ECO:0000256" key="3">
    <source>
        <dbReference type="ARBA" id="ARBA00022475"/>
    </source>
</evidence>
<dbReference type="EMBL" id="WNYA01000005">
    <property type="protein sequence ID" value="KAG8573645.1"/>
    <property type="molecule type" value="Genomic_DNA"/>
</dbReference>
<reference evidence="13" key="1">
    <citation type="thesis" date="2020" institute="ProQuest LLC" country="789 East Eisenhower Parkway, Ann Arbor, MI, USA">
        <title>Comparative Genomics and Chromosome Evolution.</title>
        <authorList>
            <person name="Mudd A.B."/>
        </authorList>
    </citation>
    <scope>NUCLEOTIDE SEQUENCE</scope>
    <source>
        <strain evidence="13">237g6f4</strain>
        <tissue evidence="13">Blood</tissue>
    </source>
</reference>
<dbReference type="PROSITE" id="PS50200">
    <property type="entry name" value="RA"/>
    <property type="match status" value="1"/>
</dbReference>
<dbReference type="CDD" id="cd16137">
    <property type="entry name" value="RA_MRL_RIAM"/>
    <property type="match status" value="1"/>
</dbReference>
<feature type="compositionally biased region" description="Pro residues" evidence="10">
    <location>
        <begin position="524"/>
        <end position="533"/>
    </location>
</feature>
<keyword evidence="4" id="KW-0963">Cytoplasm</keyword>
<dbReference type="SMART" id="SM00314">
    <property type="entry name" value="RA"/>
    <property type="match status" value="1"/>
</dbReference>
<dbReference type="GO" id="GO:0007165">
    <property type="term" value="P:signal transduction"/>
    <property type="evidence" value="ECO:0007669"/>
    <property type="project" value="InterPro"/>
</dbReference>
<dbReference type="Proteomes" id="UP000824782">
    <property type="component" value="Unassembled WGS sequence"/>
</dbReference>
<evidence type="ECO:0000256" key="4">
    <source>
        <dbReference type="ARBA" id="ARBA00022490"/>
    </source>
</evidence>
<keyword evidence="3" id="KW-1003">Cell membrane</keyword>
<keyword evidence="5" id="KW-0472">Membrane</keyword>
<dbReference type="InterPro" id="IPR039665">
    <property type="entry name" value="PH_APBB1IP"/>
</dbReference>
<protein>
    <recommendedName>
        <fullName evidence="8">Amyloid beta A4 precursor protein-binding family B member 1-interacting protein</fullName>
    </recommendedName>
    <alternativeName>
        <fullName evidence="9">APBB1-interacting protein 1</fullName>
    </alternativeName>
</protein>
<feature type="compositionally biased region" description="Basic and acidic residues" evidence="10">
    <location>
        <begin position="141"/>
        <end position="154"/>
    </location>
</feature>
<comment type="similarity">
    <text evidence="7">Belongs to the MRL family.</text>
</comment>
<organism evidence="13 14">
    <name type="scientific">Engystomops pustulosus</name>
    <name type="common">Tungara frog</name>
    <name type="synonym">Physalaemus pustulosus</name>
    <dbReference type="NCBI Taxonomy" id="76066"/>
    <lineage>
        <taxon>Eukaryota</taxon>
        <taxon>Metazoa</taxon>
        <taxon>Chordata</taxon>
        <taxon>Craniata</taxon>
        <taxon>Vertebrata</taxon>
        <taxon>Euteleostomi</taxon>
        <taxon>Amphibia</taxon>
        <taxon>Batrachia</taxon>
        <taxon>Anura</taxon>
        <taxon>Neobatrachia</taxon>
        <taxon>Hyloidea</taxon>
        <taxon>Leptodactylidae</taxon>
        <taxon>Leiuperinae</taxon>
        <taxon>Engystomops</taxon>
    </lineage>
</organism>
<dbReference type="PROSITE" id="PS50003">
    <property type="entry name" value="PH_DOMAIN"/>
    <property type="match status" value="1"/>
</dbReference>
<dbReference type="InterPro" id="IPR000159">
    <property type="entry name" value="RA_dom"/>
</dbReference>
<keyword evidence="14" id="KW-1185">Reference proteome</keyword>
<feature type="compositionally biased region" description="Pro residues" evidence="10">
    <location>
        <begin position="558"/>
        <end position="589"/>
    </location>
</feature>
<feature type="domain" description="PH" evidence="11">
    <location>
        <begin position="301"/>
        <end position="410"/>
    </location>
</feature>
<feature type="domain" description="Ras-associating" evidence="12">
    <location>
        <begin position="171"/>
        <end position="257"/>
    </location>
</feature>
<dbReference type="PANTHER" id="PTHR11243">
    <property type="entry name" value="GROWTH FACTOR RECEPTOR-BOUND PROTEIN"/>
    <property type="match status" value="1"/>
</dbReference>
<keyword evidence="6" id="KW-0206">Cytoskeleton</keyword>
<feature type="region of interest" description="Disordered" evidence="10">
    <location>
        <begin position="114"/>
        <end position="154"/>
    </location>
</feature>
<feature type="region of interest" description="Disordered" evidence="10">
    <location>
        <begin position="480"/>
        <end position="669"/>
    </location>
</feature>